<dbReference type="CDD" id="cd00293">
    <property type="entry name" value="USP-like"/>
    <property type="match status" value="1"/>
</dbReference>
<dbReference type="AlphaFoldDB" id="A0A5C4QR23"/>
<dbReference type="OrthoDB" id="3404132at2"/>
<comment type="caution">
    <text evidence="3">The sequence shown here is derived from an EMBL/GenBank/DDBJ whole genome shotgun (WGS) entry which is preliminary data.</text>
</comment>
<dbReference type="EMBL" id="VDFY01000146">
    <property type="protein sequence ID" value="TNH29164.1"/>
    <property type="molecule type" value="Genomic_DNA"/>
</dbReference>
<dbReference type="Pfam" id="PF00582">
    <property type="entry name" value="Usp"/>
    <property type="match status" value="2"/>
</dbReference>
<dbReference type="InterPro" id="IPR006016">
    <property type="entry name" value="UspA"/>
</dbReference>
<protein>
    <submittedName>
        <fullName evidence="3">Universal stress protein</fullName>
    </submittedName>
</protein>
<feature type="domain" description="UspA" evidence="2">
    <location>
        <begin position="194"/>
        <end position="328"/>
    </location>
</feature>
<feature type="domain" description="UspA" evidence="2">
    <location>
        <begin position="45"/>
        <end position="184"/>
    </location>
</feature>
<dbReference type="SUPFAM" id="SSF52402">
    <property type="entry name" value="Adenine nucleotide alpha hydrolases-like"/>
    <property type="match status" value="2"/>
</dbReference>
<accession>A0A5C4QR23</accession>
<reference evidence="3 4" key="1">
    <citation type="submission" date="2019-06" db="EMBL/GenBank/DDBJ databases">
        <title>Micromonospora ordensis sp. nov., isolated from deep marine sediment.</title>
        <authorList>
            <person name="Veyisoglu A."/>
            <person name="Carro L."/>
            <person name="Klenk H.-P."/>
            <person name="Sahin N."/>
        </authorList>
    </citation>
    <scope>NUCLEOTIDE SEQUENCE [LARGE SCALE GENOMIC DNA]</scope>
    <source>
        <strain evidence="3 4">S2509</strain>
    </source>
</reference>
<gene>
    <name evidence="3" type="ORF">FHG89_13385</name>
</gene>
<keyword evidence="4" id="KW-1185">Reference proteome</keyword>
<dbReference type="PRINTS" id="PR01438">
    <property type="entry name" value="UNVRSLSTRESS"/>
</dbReference>
<dbReference type="PANTHER" id="PTHR31964">
    <property type="entry name" value="ADENINE NUCLEOTIDE ALPHA HYDROLASES-LIKE SUPERFAMILY PROTEIN"/>
    <property type="match status" value="1"/>
</dbReference>
<comment type="similarity">
    <text evidence="1">Belongs to the universal stress protein A family.</text>
</comment>
<evidence type="ECO:0000256" key="1">
    <source>
        <dbReference type="ARBA" id="ARBA00008791"/>
    </source>
</evidence>
<evidence type="ECO:0000313" key="4">
    <source>
        <dbReference type="Proteomes" id="UP000306145"/>
    </source>
</evidence>
<sequence>MSRDGRRRRPGPQGARRQRRLERRVVLPAARTFARHQRSGGGLAMSRLVVVGFDGSATARSAVHYGAWEAVRRGCGLRIVHAFGWQVIGPPFHAPYDQHDQGPRAAMLDLLARTAQQARADHPSLSVTTRLIDGSPGGVLVDLSRDAELLVVGHRGLGGFAGLLAGSVAAQASAHACCPVVVVRGDTPCDDAPVVLGTDGSPGANRAAEVAFAQAQLRDVELILAHHQPARSSSAGAIAAGDPGFWVTVGDPAAGALGVGARYPDVKYRTEVVPGDSVAAALIALVRRMSAGLLVVGSRGLGGFRGLVMGSTSRNLIEHAPCPVMVVPAIHDGD</sequence>
<proteinExistence type="inferred from homology"/>
<dbReference type="InterPro" id="IPR006015">
    <property type="entry name" value="Universal_stress_UspA"/>
</dbReference>
<dbReference type="InterPro" id="IPR014729">
    <property type="entry name" value="Rossmann-like_a/b/a_fold"/>
</dbReference>
<dbReference type="Gene3D" id="3.40.50.620">
    <property type="entry name" value="HUPs"/>
    <property type="match status" value="2"/>
</dbReference>
<evidence type="ECO:0000313" key="3">
    <source>
        <dbReference type="EMBL" id="TNH29164.1"/>
    </source>
</evidence>
<dbReference type="PANTHER" id="PTHR31964:SF113">
    <property type="entry name" value="USPA DOMAIN-CONTAINING PROTEIN"/>
    <property type="match status" value="1"/>
</dbReference>
<organism evidence="3 4">
    <name type="scientific">Micromonospora orduensis</name>
    <dbReference type="NCBI Taxonomy" id="1420891"/>
    <lineage>
        <taxon>Bacteria</taxon>
        <taxon>Bacillati</taxon>
        <taxon>Actinomycetota</taxon>
        <taxon>Actinomycetes</taxon>
        <taxon>Micromonosporales</taxon>
        <taxon>Micromonosporaceae</taxon>
        <taxon>Micromonospora</taxon>
    </lineage>
</organism>
<dbReference type="Proteomes" id="UP000306145">
    <property type="component" value="Unassembled WGS sequence"/>
</dbReference>
<name>A0A5C4QR23_9ACTN</name>
<evidence type="ECO:0000259" key="2">
    <source>
        <dbReference type="Pfam" id="PF00582"/>
    </source>
</evidence>